<reference evidence="3 4" key="1">
    <citation type="submission" date="2020-08" db="EMBL/GenBank/DDBJ databases">
        <title>Genomic Encyclopedia of Type Strains, Phase IV (KMG-IV): sequencing the most valuable type-strain genomes for metagenomic binning, comparative biology and taxonomic classification.</title>
        <authorList>
            <person name="Goeker M."/>
        </authorList>
    </citation>
    <scope>NUCLEOTIDE SEQUENCE [LARGE SCALE GENOMIC DNA]</scope>
    <source>
        <strain evidence="3 4">DSM 103377</strain>
    </source>
</reference>
<feature type="compositionally biased region" description="Basic and acidic residues" evidence="1">
    <location>
        <begin position="212"/>
        <end position="221"/>
    </location>
</feature>
<name>A0A840WHR7_9RHOB</name>
<evidence type="ECO:0000313" key="3">
    <source>
        <dbReference type="EMBL" id="MBB5514021.1"/>
    </source>
</evidence>
<accession>A0A840WHR7</accession>
<dbReference type="SUPFAM" id="SSF64376">
    <property type="entry name" value="YlxR-like"/>
    <property type="match status" value="1"/>
</dbReference>
<dbReference type="InterPro" id="IPR029064">
    <property type="entry name" value="Ribosomal_eL30-like_sf"/>
</dbReference>
<dbReference type="Gene3D" id="3.30.1330.30">
    <property type="match status" value="1"/>
</dbReference>
<proteinExistence type="predicted"/>
<evidence type="ECO:0000256" key="1">
    <source>
        <dbReference type="SAM" id="MobiDB-lite"/>
    </source>
</evidence>
<feature type="region of interest" description="Disordered" evidence="1">
    <location>
        <begin position="195"/>
        <end position="221"/>
    </location>
</feature>
<dbReference type="EMBL" id="JACIJS010000001">
    <property type="protein sequence ID" value="MBB5514021.1"/>
    <property type="molecule type" value="Genomic_DNA"/>
</dbReference>
<dbReference type="SUPFAM" id="SSF55315">
    <property type="entry name" value="L30e-like"/>
    <property type="match status" value="1"/>
</dbReference>
<dbReference type="InterPro" id="IPR037465">
    <property type="entry name" value="YlxR"/>
</dbReference>
<evidence type="ECO:0000259" key="2">
    <source>
        <dbReference type="Pfam" id="PF04296"/>
    </source>
</evidence>
<gene>
    <name evidence="3" type="ORF">FHS89_000019</name>
</gene>
<protein>
    <recommendedName>
        <fullName evidence="2">YlxR domain-containing protein</fullName>
    </recommendedName>
</protein>
<dbReference type="Proteomes" id="UP000553766">
    <property type="component" value="Unassembled WGS sequence"/>
</dbReference>
<evidence type="ECO:0000313" key="4">
    <source>
        <dbReference type="Proteomes" id="UP000553766"/>
    </source>
</evidence>
<sequence>MARGGRTKERDAPERRCIASGTSGGTFGLIRFVVGPDGMAVPDLAEKLPGRGMWVTSERAALDLVEKKKLFSRAAKQQVAVPAGLADLLERLLTRRVQDQIALARKAGLAVNGFMKVDAALRTEQMGVLIEASDGSERQRAKLRSLAGDTPNMALLSGEELGVAFGRDHVIHAALSAGGVTDRVLRDAARLSGVRVVAPSERPDQDDTMQETGRDTPGDER</sequence>
<dbReference type="Pfam" id="PF04296">
    <property type="entry name" value="YlxR"/>
    <property type="match status" value="1"/>
</dbReference>
<comment type="caution">
    <text evidence="3">The sequence shown here is derived from an EMBL/GenBank/DDBJ whole genome shotgun (WGS) entry which is preliminary data.</text>
</comment>
<organism evidence="3 4">
    <name type="scientific">Rubricella aquisinus</name>
    <dbReference type="NCBI Taxonomy" id="2028108"/>
    <lineage>
        <taxon>Bacteria</taxon>
        <taxon>Pseudomonadati</taxon>
        <taxon>Pseudomonadota</taxon>
        <taxon>Alphaproteobacteria</taxon>
        <taxon>Rhodobacterales</taxon>
        <taxon>Paracoccaceae</taxon>
        <taxon>Rubricella</taxon>
    </lineage>
</organism>
<dbReference type="NCBIfam" id="NF006622">
    <property type="entry name" value="PRK09190.1"/>
    <property type="match status" value="1"/>
</dbReference>
<dbReference type="AlphaFoldDB" id="A0A840WHR7"/>
<keyword evidence="4" id="KW-1185">Reference proteome</keyword>
<dbReference type="PANTHER" id="PTHR34215">
    <property type="entry name" value="BLL0784 PROTEIN"/>
    <property type="match status" value="1"/>
</dbReference>
<dbReference type="InterPro" id="IPR007393">
    <property type="entry name" value="YlxR_dom"/>
</dbReference>
<dbReference type="PANTHER" id="PTHR34215:SF1">
    <property type="entry name" value="YLXR DOMAIN-CONTAINING PROTEIN"/>
    <property type="match status" value="1"/>
</dbReference>
<dbReference type="RefSeq" id="WP_184007225.1">
    <property type="nucleotide sequence ID" value="NZ_JACIJS010000001.1"/>
</dbReference>
<feature type="domain" description="YlxR" evidence="2">
    <location>
        <begin position="15"/>
        <end position="90"/>
    </location>
</feature>
<dbReference type="InterPro" id="IPR035931">
    <property type="entry name" value="YlxR-like_sf"/>
</dbReference>